<gene>
    <name evidence="3" type="ORF">GCM10023081_05800</name>
</gene>
<dbReference type="RefSeq" id="WP_345148337.1">
    <property type="nucleotide sequence ID" value="NZ_BAABEO010000008.1"/>
</dbReference>
<dbReference type="InterPro" id="IPR051549">
    <property type="entry name" value="PEP_Utilizing_Enz"/>
</dbReference>
<dbReference type="PANTHER" id="PTHR43615:SF1">
    <property type="entry name" value="PPDK_N DOMAIN-CONTAINING PROTEIN"/>
    <property type="match status" value="1"/>
</dbReference>
<feature type="domain" description="Pyruvate phosphate dikinase AMP/ATP-binding" evidence="2">
    <location>
        <begin position="23"/>
        <end position="310"/>
    </location>
</feature>
<dbReference type="InterPro" id="IPR013815">
    <property type="entry name" value="ATP_grasp_subdomain_1"/>
</dbReference>
<protein>
    <submittedName>
        <fullName evidence="3">Phosphoenolpyruvate synthase</fullName>
    </submittedName>
</protein>
<organism evidence="3 4">
    <name type="scientific">Arthrobacter ginkgonis</name>
    <dbReference type="NCBI Taxonomy" id="1630594"/>
    <lineage>
        <taxon>Bacteria</taxon>
        <taxon>Bacillati</taxon>
        <taxon>Actinomycetota</taxon>
        <taxon>Actinomycetes</taxon>
        <taxon>Micrococcales</taxon>
        <taxon>Micrococcaceae</taxon>
        <taxon>Arthrobacter</taxon>
    </lineage>
</organism>
<dbReference type="InterPro" id="IPR008279">
    <property type="entry name" value="PEP-util_enz_mobile_dom"/>
</dbReference>
<dbReference type="InterPro" id="IPR036637">
    <property type="entry name" value="Phosphohistidine_dom_sf"/>
</dbReference>
<comment type="caution">
    <text evidence="3">The sequence shown here is derived from an EMBL/GenBank/DDBJ whole genome shotgun (WGS) entry which is preliminary data.</text>
</comment>
<dbReference type="SUPFAM" id="SSF56059">
    <property type="entry name" value="Glutathione synthetase ATP-binding domain-like"/>
    <property type="match status" value="1"/>
</dbReference>
<reference evidence="4" key="1">
    <citation type="journal article" date="2019" name="Int. J. Syst. Evol. Microbiol.">
        <title>The Global Catalogue of Microorganisms (GCM) 10K type strain sequencing project: providing services to taxonomists for standard genome sequencing and annotation.</title>
        <authorList>
            <consortium name="The Broad Institute Genomics Platform"/>
            <consortium name="The Broad Institute Genome Sequencing Center for Infectious Disease"/>
            <person name="Wu L."/>
            <person name="Ma J."/>
        </authorList>
    </citation>
    <scope>NUCLEOTIDE SEQUENCE [LARGE SCALE GENOMIC DNA]</scope>
    <source>
        <strain evidence="4">JCM 30742</strain>
    </source>
</reference>
<feature type="domain" description="PEP-utilising enzyme mobile" evidence="1">
    <location>
        <begin position="803"/>
        <end position="873"/>
    </location>
</feature>
<accession>A0ABP7BUM8</accession>
<proteinExistence type="predicted"/>
<dbReference type="PANTHER" id="PTHR43615">
    <property type="entry name" value="PHOSPHOENOLPYRUVATE SYNTHASE-RELATED"/>
    <property type="match status" value="1"/>
</dbReference>
<dbReference type="Pfam" id="PF01326">
    <property type="entry name" value="PPDK_N"/>
    <property type="match status" value="1"/>
</dbReference>
<evidence type="ECO:0000313" key="3">
    <source>
        <dbReference type="EMBL" id="GAA3670329.1"/>
    </source>
</evidence>
<evidence type="ECO:0000313" key="4">
    <source>
        <dbReference type="Proteomes" id="UP001500752"/>
    </source>
</evidence>
<dbReference type="SUPFAM" id="SSF52009">
    <property type="entry name" value="Phosphohistidine domain"/>
    <property type="match status" value="1"/>
</dbReference>
<evidence type="ECO:0000259" key="1">
    <source>
        <dbReference type="Pfam" id="PF00391"/>
    </source>
</evidence>
<dbReference type="EMBL" id="BAABEO010000008">
    <property type="protein sequence ID" value="GAA3670329.1"/>
    <property type="molecule type" value="Genomic_DNA"/>
</dbReference>
<dbReference type="InterPro" id="IPR002192">
    <property type="entry name" value="PPDK_AMP/ATP-bd"/>
</dbReference>
<dbReference type="Gene3D" id="3.50.30.10">
    <property type="entry name" value="Phosphohistidine domain"/>
    <property type="match status" value="1"/>
</dbReference>
<name>A0ABP7BUM8_9MICC</name>
<dbReference type="Pfam" id="PF00391">
    <property type="entry name" value="PEP-utilizers"/>
    <property type="match status" value="1"/>
</dbReference>
<evidence type="ECO:0000259" key="2">
    <source>
        <dbReference type="Pfam" id="PF01326"/>
    </source>
</evidence>
<keyword evidence="4" id="KW-1185">Reference proteome</keyword>
<sequence length="892" mass="92667">MDAPEQERLLIELADIGPGMLAQVGGKALNLGVLLADGLPVPGGFCLTTAGYAAMARDAGLEGPVDALGPLDPADPAALAEATARIRAAVHATAVPQPVAAAVLEAYAGLGTDVPVAVRSSATAEDLPEASFAGQQDSFLNVRGADAVMEAVRGCWASLWTDRAVAYRAAHGIGQRGVGLAVVVQVMVPAAAAGVLFTANPVTGTRRQAVVDGAPGLGDAVVSGAVAPDHFVVDTGTARILERTAGPRPDGGGRDGGGPNGRLCLTDAQLLQLTELGARAEALFGSPQDLEWAAEAGGALWLTQSRAITTLYPVPEGRGSVEGSRVYLCASLAQGLVRPLTPMGMAAIAGMRDERSGWFLAQAGMRPFVDLTPVVRSASGRRTMLRMFRVAEARSADLLQTIYADPRFSVTRGARSPNLLSGGGARQVGALLLRILQALLRPEAAVRRIQEVGRRLEQDLALAEPATPAQRLDHVERVMSTAFFSLVPGVLPAPATGYALLGVARWLLRGIAGPGELQAVLAGLPNNVTTEMDLELWRLADRLRADPAAAAALESEPAAELSRRYLAGTLPAALQDGLAAFLERYGHRAVAEIDLGMPRWSDDPAHLLGVIANYLRLPAGHPTPETQFARAAAEAEAKVADLTARARARGRLRGAAVGLALARARQLCGLREQPKFFIILSFAALRRQLAEVGAALASDGRTARPDDIWFLAPEEARVGLRGADLAEMVERRRATYGRELQRRYVPRLLLSDGTDVEAAAAATQSPPSAAGAPVQMLRGSPASAGTVTGRVRVITDPVGARLEPGEILVAPSTDPGWTPLFLTAGALVMEMGGAISHGAVVAREYGIPAVVGVPEATLHLRTGQTVTVDGAAGTVVVVPAEAGAVEDGPADA</sequence>
<dbReference type="Proteomes" id="UP001500752">
    <property type="component" value="Unassembled WGS sequence"/>
</dbReference>
<dbReference type="Gene3D" id="3.30.470.20">
    <property type="entry name" value="ATP-grasp fold, B domain"/>
    <property type="match status" value="1"/>
</dbReference>
<dbReference type="Gene3D" id="3.30.1490.20">
    <property type="entry name" value="ATP-grasp fold, A domain"/>
    <property type="match status" value="1"/>
</dbReference>